<feature type="region of interest" description="Disordered" evidence="1">
    <location>
        <begin position="1"/>
        <end position="66"/>
    </location>
</feature>
<protein>
    <submittedName>
        <fullName evidence="3">Uncharacterized protein</fullName>
    </submittedName>
</protein>
<sequence>MPNRFIDQPMPLPLMRKPMTDDQKRTNMTKNGNHSDHNRDSAISSNSPRLSSGGEENFSSSPSTSKNCSILKKKIFGEKKCALDYPVVDHTYMNIVGEDGQILFVESNNQQNRDLSHTYENLSKFLLCSNFAENTARFDKLSLSDFSTTYSDRSQKMALTRSFSSL</sequence>
<accession>A0A915I3B8</accession>
<feature type="compositionally biased region" description="Polar residues" evidence="1">
    <location>
        <begin position="57"/>
        <end position="66"/>
    </location>
</feature>
<keyword evidence="2" id="KW-1185">Reference proteome</keyword>
<evidence type="ECO:0000256" key="1">
    <source>
        <dbReference type="SAM" id="MobiDB-lite"/>
    </source>
</evidence>
<evidence type="ECO:0000313" key="2">
    <source>
        <dbReference type="Proteomes" id="UP000887565"/>
    </source>
</evidence>
<dbReference type="AlphaFoldDB" id="A0A915I3B8"/>
<dbReference type="WBParaSite" id="nRc.2.0.1.t08628-RA">
    <property type="protein sequence ID" value="nRc.2.0.1.t08628-RA"/>
    <property type="gene ID" value="nRc.2.0.1.g08628"/>
</dbReference>
<name>A0A915I3B8_ROMCU</name>
<proteinExistence type="predicted"/>
<evidence type="ECO:0000313" key="3">
    <source>
        <dbReference type="WBParaSite" id="nRc.2.0.1.t08628-RA"/>
    </source>
</evidence>
<dbReference type="Proteomes" id="UP000887565">
    <property type="component" value="Unplaced"/>
</dbReference>
<reference evidence="3" key="1">
    <citation type="submission" date="2022-11" db="UniProtKB">
        <authorList>
            <consortium name="WormBaseParasite"/>
        </authorList>
    </citation>
    <scope>IDENTIFICATION</scope>
</reference>
<feature type="compositionally biased region" description="Polar residues" evidence="1">
    <location>
        <begin position="41"/>
        <end position="50"/>
    </location>
</feature>
<organism evidence="2 3">
    <name type="scientific">Romanomermis culicivorax</name>
    <name type="common">Nematode worm</name>
    <dbReference type="NCBI Taxonomy" id="13658"/>
    <lineage>
        <taxon>Eukaryota</taxon>
        <taxon>Metazoa</taxon>
        <taxon>Ecdysozoa</taxon>
        <taxon>Nematoda</taxon>
        <taxon>Enoplea</taxon>
        <taxon>Dorylaimia</taxon>
        <taxon>Mermithida</taxon>
        <taxon>Mermithoidea</taxon>
        <taxon>Mermithidae</taxon>
        <taxon>Romanomermis</taxon>
    </lineage>
</organism>